<sequence length="2645" mass="295002">MAAFGESIDPTAAISAILGTYPFSIGLLREILQNSDDAKASKQIFILDRRNHSKQHIAHEALQSTQGPALIAFNDSLFKDEDWVALQRIHQSSKKTDTSKIGKYGVGFRSSYHITDTPQILSGGSLAILDPHHAFSESGGLRVDVTTDTEAYIDHFASLNLNLLAPTYTAGAPFIGTAIRLPLRLDVSSSRISTKVLDPDEIMTLLVNFVEDEMDIAMLFLSHISSIEIFEVDESGIRIVGRTNIHRTSPILFLPGQSITTCTVSLQRGDSRENIDWTILHATYDLEECADILTERLGYQVSAMLAKEKLSPTLSLAIRATLPQSNAGRLFTFLPLPLPTGFPCHIHALFALTQARQNLRNGSERGMVKGTIDELLPEWNRVLFDVYIPRTWSVLLTYLSRHIGDSLSIYNAWPPTPQDASGGDPEYWNNLPVNVLLETIRVDAAIWPCIPEGVHCFSSRSEVLFGTEITPYVSTLSDAGVYITVPPPHIVDMIRNVGEECVWLSPQSARHHLLNTMSTLVKLPPYSKAMLVEFLLSTADVSTLADIPIIPCINGEHVALLHRAFNHKIYVMLSEGDQDVFGLFDPKAISLSSISPSARSVLVSEGPKNLDVSILDVDTVLRFLNMVPSHFGFMLNGLSLTAEATRWINNFWTWLPAWPLQELLLDQICGSKLIPTAVGSLQAIQDIVFDPYGVDSDVLSILMKAGLNFLSKSFPSDASAIIRRRGTLFSPDQLSALLEHLQPTRLEDLTQAEGQCLLRHLLISLRKFPNSVADMHKSLLRALPVFPLLNTTSEGELGASTSKLQCIRESTAIYCFDVSAAKTLDVDRGTLLPFSVDFIFVAHRVDDIDVYPLLDLLGTIASPITKVSELDIVDIFINNLTEQPKPYVVALLQQLSKHSSSIPPRIFDAVSRIPFVVTVERSPKAPRCLIDIWGPLVNLFDPFEIQLPATDDSLDRQIVQHLSVLGLLRRDLHVDIVEERLNYLSYSLSPNVTGLAIELLHQLDHAAFDHTSLASGFNTKWLPTVNGRKSPSETRDDHYNHPRALFDRVWATLLPNITIKSQSLRTALGWTSTIPFEILQVQFVRELDQGTMPSMSPRLEVLIRELGRRVVELRHHPVLTILKEVVATRSWLPISQTTLSSTCRAVLDFQFVPRGFYAVPVSLLGSPGVRELLLLLGCTAQPRPSAVIEELRAIASTSSFDLDTIVELLRVVSHTKLERDEYERLLAPDIQSGLRPLNELYYNDLGAGADCLELPEDRSNCHTAISSSLAARLGIQTLSSLNLKAAELDIDDEDMHEDLTRRISNVLKQYSVEQAFNEFLANAADAGASKYNILVDSKTAPANNLLSPLMSEMQSLPALVVHNDATFQDHDFKGIRTIGTGGKEGRSDTIGKFGLGALSVFHFTEVAMIISGGCVLFLDPSQKFLPANGLRKRRSVLLPLSRMRMLHRDHLLSLAGLFGFDPDSDFYSGTLFRLPLRTSQQGTQSALSHDVHTINEVNNLIANYWKSAPESLLFIQVRTIAAWGRDRYGSQHRRWLTKATHSAIDLNEDGFTCYKVTISLHPGTESVVSHDWHLVSRTVAINTIPAKFHEFTTKHQLRNISISVAGPITTPSALPHGHEPSRCRLYSRLPLPTLSSLPAHIDASWILAEDRRSVRFDESGQVNLESQYNRWILTEGLPDVYGLFLESWPNTRNLHVWPGYPSTPEDPISRVFLEAFFKDYLKASKRSLVTSITGRRMSFVQSIFPSVDSSEIRGLINILKPDEVADITTRRILSKLPSDSTQVINAEFMGTFIKRDSSFQTTHRSGVLSVQEISIFLKWMLDHSPPALIGLQVLPLADKTLGTIREGGSLIHGATSIAHPPWPLFPSNRFLDPGLDGRMFYGRNLNVERFSGTHVVSLLQERLPATSKRTLSTKEAALVKTFWTNFTHLPIHISNITEFPLIQTSAHSSEFASLTHCKSGSVLTSISDPTTAAWLQPMLEHLGATILDYHVIQSTLPAAARSELANLGSTFAHLLNFLRTLGISNIPTRLRALVSPESLSQFATFSREKFASLQKAESVRSGRKKKNWKTVVTITQEDVARQLPIWLAIKDGKDILVHANDSTLRMLPSSLALRNAKPYLNPSFSFVNYDTNLTLLPNVNTITLSDMSNFAFPTTIDEQDIAVFKDVLNGILLYSSTRIDGLKIPNQNGVFVDPTTLYAHSVDIFREALVHHSEYFLHSELRSSETKLGISGLRRVVDFSAFKKCAQIIQEDHGRHPDGSEDRARVVFDFYNRQLWSIIGGNSQKWAELNNISFIPRSVLRRSHSSPSFAPSEWAKDLPTVVNPSQLVRPGYEPIAWTQRGLFPTGLSEQVLLANPTIGAPTAHEVVDHLCRLRFIAQDHKFDKCLAADFTATYKWLQTNLDDAQAPLITYRDEPIFLNVDRVDPAAALDWTFVSASRLIFNGPDEGERRQVRVYLSQFKDLLVAVGAKEVKNAVRPILQLSPAEEILKRFRAAFDDQRRNEQFTDVVLKSSDDEEFVAHRTILAAASPHFEILFTGPWSETRGDVKVVPVPDVCRDILKCILDYIYTGTLQDLQDQDDLKELLELSDLWDMRELFSIIENQLISTITLDTCEQVLEIGTLYHAKDLVKACESFKEDNAHILNPA</sequence>
<gene>
    <name evidence="2" type="ORF">QCA50_000968</name>
</gene>
<organism evidence="2 3">
    <name type="scientific">Cerrena zonata</name>
    <dbReference type="NCBI Taxonomy" id="2478898"/>
    <lineage>
        <taxon>Eukaryota</taxon>
        <taxon>Fungi</taxon>
        <taxon>Dikarya</taxon>
        <taxon>Basidiomycota</taxon>
        <taxon>Agaricomycotina</taxon>
        <taxon>Agaricomycetes</taxon>
        <taxon>Polyporales</taxon>
        <taxon>Cerrenaceae</taxon>
        <taxon>Cerrena</taxon>
    </lineage>
</organism>
<dbReference type="SMART" id="SM00225">
    <property type="entry name" value="BTB"/>
    <property type="match status" value="1"/>
</dbReference>
<protein>
    <recommendedName>
        <fullName evidence="1">BTB domain-containing protein</fullName>
    </recommendedName>
</protein>
<reference evidence="2 3" key="1">
    <citation type="submission" date="2022-09" db="EMBL/GenBank/DDBJ databases">
        <authorList>
            <person name="Palmer J.M."/>
        </authorList>
    </citation>
    <scope>NUCLEOTIDE SEQUENCE [LARGE SCALE GENOMIC DNA]</scope>
    <source>
        <strain evidence="2 3">DSM 7382</strain>
    </source>
</reference>
<dbReference type="InterPro" id="IPR011333">
    <property type="entry name" value="SKP1/BTB/POZ_sf"/>
</dbReference>
<dbReference type="InterPro" id="IPR000210">
    <property type="entry name" value="BTB/POZ_dom"/>
</dbReference>
<dbReference type="InterPro" id="IPR036890">
    <property type="entry name" value="HATPase_C_sf"/>
</dbReference>
<dbReference type="PANTHER" id="PTHR15600">
    <property type="entry name" value="SACSIN"/>
    <property type="match status" value="1"/>
</dbReference>
<dbReference type="GO" id="GO:0030544">
    <property type="term" value="F:Hsp70 protein binding"/>
    <property type="evidence" value="ECO:0007669"/>
    <property type="project" value="TreeGrafter"/>
</dbReference>
<dbReference type="Pfam" id="PF00651">
    <property type="entry name" value="BTB"/>
    <property type="match status" value="1"/>
</dbReference>
<dbReference type="SUPFAM" id="SSF55874">
    <property type="entry name" value="ATPase domain of HSP90 chaperone/DNA topoisomerase II/histidine kinase"/>
    <property type="match status" value="2"/>
</dbReference>
<feature type="domain" description="BTB" evidence="1">
    <location>
        <begin position="2505"/>
        <end position="2575"/>
    </location>
</feature>
<dbReference type="InterPro" id="IPR052972">
    <property type="entry name" value="Sacsin_chaperone_reg"/>
</dbReference>
<dbReference type="Proteomes" id="UP001385951">
    <property type="component" value="Unassembled WGS sequence"/>
</dbReference>
<dbReference type="Gene3D" id="3.30.565.10">
    <property type="entry name" value="Histidine kinase-like ATPase, C-terminal domain"/>
    <property type="match status" value="1"/>
</dbReference>
<evidence type="ECO:0000313" key="2">
    <source>
        <dbReference type="EMBL" id="KAK7696314.1"/>
    </source>
</evidence>
<dbReference type="NCBIfam" id="NF047352">
    <property type="entry name" value="P_loop_sacsin"/>
    <property type="match status" value="2"/>
</dbReference>
<proteinExistence type="predicted"/>
<dbReference type="Pfam" id="PF25794">
    <property type="entry name" value="SACS"/>
    <property type="match status" value="2"/>
</dbReference>
<dbReference type="PANTHER" id="PTHR15600:SF42">
    <property type="entry name" value="SACSIN"/>
    <property type="match status" value="1"/>
</dbReference>
<dbReference type="EMBL" id="JASBNA010000001">
    <property type="protein sequence ID" value="KAK7696314.1"/>
    <property type="molecule type" value="Genomic_DNA"/>
</dbReference>
<dbReference type="SUPFAM" id="SSF54695">
    <property type="entry name" value="POZ domain"/>
    <property type="match status" value="1"/>
</dbReference>
<keyword evidence="3" id="KW-1185">Reference proteome</keyword>
<evidence type="ECO:0000313" key="3">
    <source>
        <dbReference type="Proteomes" id="UP001385951"/>
    </source>
</evidence>
<dbReference type="Gene3D" id="3.30.710.10">
    <property type="entry name" value="Potassium Channel Kv1.1, Chain A"/>
    <property type="match status" value="1"/>
</dbReference>
<accession>A0AAW0GVX6</accession>
<comment type="caution">
    <text evidence="2">The sequence shown here is derived from an EMBL/GenBank/DDBJ whole genome shotgun (WGS) entry which is preliminary data.</text>
</comment>
<dbReference type="InterPro" id="IPR058210">
    <property type="entry name" value="SACS/Nov_dom"/>
</dbReference>
<evidence type="ECO:0000259" key="1">
    <source>
        <dbReference type="PROSITE" id="PS50097"/>
    </source>
</evidence>
<name>A0AAW0GVX6_9APHY</name>
<dbReference type="PROSITE" id="PS50097">
    <property type="entry name" value="BTB"/>
    <property type="match status" value="1"/>
</dbReference>